<evidence type="ECO:0000313" key="2">
    <source>
        <dbReference type="EMBL" id="OXI36478.1"/>
    </source>
</evidence>
<evidence type="ECO:0000256" key="1">
    <source>
        <dbReference type="SAM" id="Phobius"/>
    </source>
</evidence>
<dbReference type="EMBL" id="NKFA01000023">
    <property type="protein sequence ID" value="OXI36478.1"/>
    <property type="molecule type" value="Genomic_DNA"/>
</dbReference>
<reference evidence="3" key="1">
    <citation type="submission" date="2017-06" db="EMBL/GenBank/DDBJ databases">
        <authorList>
            <person name="LiPuma J."/>
            <person name="Spilker T."/>
        </authorList>
    </citation>
    <scope>NUCLEOTIDE SEQUENCE [LARGE SCALE GENOMIC DNA]</scope>
    <source>
        <strain evidence="3">AU17325</strain>
    </source>
</reference>
<dbReference type="OrthoDB" id="8664525at2"/>
<organism evidence="2 3">
    <name type="scientific">Burkholderia aenigmatica</name>
    <dbReference type="NCBI Taxonomy" id="2015348"/>
    <lineage>
        <taxon>Bacteria</taxon>
        <taxon>Pseudomonadati</taxon>
        <taxon>Pseudomonadota</taxon>
        <taxon>Betaproteobacteria</taxon>
        <taxon>Burkholderiales</taxon>
        <taxon>Burkholderiaceae</taxon>
        <taxon>Burkholderia</taxon>
        <taxon>Burkholderia cepacia complex</taxon>
    </lineage>
</organism>
<comment type="caution">
    <text evidence="2">The sequence shown here is derived from an EMBL/GenBank/DDBJ whole genome shotgun (WGS) entry which is preliminary data.</text>
</comment>
<dbReference type="AlphaFoldDB" id="A0A228I228"/>
<proteinExistence type="predicted"/>
<evidence type="ECO:0000313" key="3">
    <source>
        <dbReference type="Proteomes" id="UP000214600"/>
    </source>
</evidence>
<dbReference type="RefSeq" id="WP_089453708.1">
    <property type="nucleotide sequence ID" value="NZ_NKFA01000023.1"/>
</dbReference>
<name>A0A228I228_9BURK</name>
<keyword evidence="1" id="KW-0472">Membrane</keyword>
<accession>A0A228I228</accession>
<dbReference type="Proteomes" id="UP000214600">
    <property type="component" value="Unassembled WGS sequence"/>
</dbReference>
<feature type="transmembrane region" description="Helical" evidence="1">
    <location>
        <begin position="7"/>
        <end position="29"/>
    </location>
</feature>
<keyword evidence="1" id="KW-1133">Transmembrane helix</keyword>
<sequence length="69" mass="7647">MQQRRLILIATGWEVGVIVTVITLIYNYFTPDDLESWLSSSPFGTAPDKGLTLDKQQAEFEKALSATGN</sequence>
<protein>
    <submittedName>
        <fullName evidence="2">Uncharacterized protein</fullName>
    </submittedName>
</protein>
<gene>
    <name evidence="2" type="ORF">CFB84_34495</name>
</gene>
<reference evidence="2 3" key="2">
    <citation type="submission" date="2017-08" db="EMBL/GenBank/DDBJ databases">
        <title>WGS of novel Burkholderia cepaca complex species.</title>
        <authorList>
            <person name="Lipuma J."/>
            <person name="Spilker T."/>
        </authorList>
    </citation>
    <scope>NUCLEOTIDE SEQUENCE [LARGE SCALE GENOMIC DNA]</scope>
    <source>
        <strain evidence="2 3">AU17325</strain>
    </source>
</reference>
<keyword evidence="1" id="KW-0812">Transmembrane</keyword>